<dbReference type="InterPro" id="IPR045004">
    <property type="entry name" value="ECH_dom"/>
</dbReference>
<dbReference type="SUPFAM" id="SSF52096">
    <property type="entry name" value="ClpP/crotonase"/>
    <property type="match status" value="1"/>
</dbReference>
<dbReference type="EC" id="3.1.2.4" evidence="2"/>
<dbReference type="InterPro" id="IPR032259">
    <property type="entry name" value="HIBYL-CoA-H"/>
</dbReference>
<comment type="caution">
    <text evidence="5">The sequence shown here is derived from an EMBL/GenBank/DDBJ whole genome shotgun (WGS) entry which is preliminary data.</text>
</comment>
<dbReference type="InterPro" id="IPR029045">
    <property type="entry name" value="ClpP/crotonase-like_dom_sf"/>
</dbReference>
<evidence type="ECO:0000256" key="1">
    <source>
        <dbReference type="ARBA" id="ARBA00001709"/>
    </source>
</evidence>
<dbReference type="Pfam" id="PF16113">
    <property type="entry name" value="ECH_2"/>
    <property type="match status" value="1"/>
</dbReference>
<dbReference type="Gene3D" id="3.90.226.10">
    <property type="entry name" value="2-enoyl-CoA Hydratase, Chain A, domain 1"/>
    <property type="match status" value="1"/>
</dbReference>
<dbReference type="PANTHER" id="PTHR43176:SF3">
    <property type="entry name" value="3-HYDROXYISOBUTYRYL-COA HYDROLASE, MITOCHONDRIAL"/>
    <property type="match status" value="1"/>
</dbReference>
<keyword evidence="6" id="KW-1185">Reference proteome</keyword>
<name>A0ABW0GXL0_9HYPH</name>
<proteinExistence type="predicted"/>
<evidence type="ECO:0000313" key="5">
    <source>
        <dbReference type="EMBL" id="MFC5386392.1"/>
    </source>
</evidence>
<protein>
    <recommendedName>
        <fullName evidence="2">3-hydroxyisobutyryl-CoA hydrolase</fullName>
        <ecNumber evidence="2">3.1.2.4</ecNumber>
    </recommendedName>
</protein>
<gene>
    <name evidence="5" type="ORF">ACFPLB_10480</name>
</gene>
<dbReference type="Proteomes" id="UP001596016">
    <property type="component" value="Unassembled WGS sequence"/>
</dbReference>
<sequence length="335" mass="35771">MGHAGVVTLTRPKALNALTGEMVCALAAALEAWEKDDAIRLVLVKGEGRAFCAGGDILQVYQAGRAQKHPVGFFADEYRMNVQLARFPKPYIALIDGIVMGGGVGISVHGSHRVMTQNAVIAMPEVGIGFFPDAGGSYILPRLPGGFGAYMALTGNRVGPGDALACGLATHIVRAEKQQELVGALIDSDNVEAILKQFHAQILPETDDATFLAIERHFTQTSLKAVLASLKEQADSGDAFSEKTLATILSRSPTSLAVTWSALTQGARLSMEACMSMEFRIANRMLEGHDFYEGIRAVLVDKGSTPDWRPVKLDDVGEAAVAAYFAPLGEKELVL</sequence>
<evidence type="ECO:0000313" key="6">
    <source>
        <dbReference type="Proteomes" id="UP001596016"/>
    </source>
</evidence>
<comment type="catalytic activity">
    <reaction evidence="1">
        <text>3-hydroxy-2-methylpropanoyl-CoA + H2O = 3-hydroxy-2-methylpropanoate + CoA + H(+)</text>
        <dbReference type="Rhea" id="RHEA:20888"/>
        <dbReference type="ChEBI" id="CHEBI:11805"/>
        <dbReference type="ChEBI" id="CHEBI:15377"/>
        <dbReference type="ChEBI" id="CHEBI:15378"/>
        <dbReference type="ChEBI" id="CHEBI:57287"/>
        <dbReference type="ChEBI" id="CHEBI:57340"/>
        <dbReference type="EC" id="3.1.2.4"/>
    </reaction>
</comment>
<evidence type="ECO:0000256" key="2">
    <source>
        <dbReference type="ARBA" id="ARBA00011915"/>
    </source>
</evidence>
<keyword evidence="3 5" id="KW-0378">Hydrolase</keyword>
<dbReference type="PANTHER" id="PTHR43176">
    <property type="entry name" value="3-HYDROXYISOBUTYRYL-COA HYDROLASE-RELATED"/>
    <property type="match status" value="1"/>
</dbReference>
<evidence type="ECO:0000256" key="3">
    <source>
        <dbReference type="ARBA" id="ARBA00022801"/>
    </source>
</evidence>
<reference evidence="6" key="1">
    <citation type="journal article" date="2019" name="Int. J. Syst. Evol. Microbiol.">
        <title>The Global Catalogue of Microorganisms (GCM) 10K type strain sequencing project: providing services to taxonomists for standard genome sequencing and annotation.</title>
        <authorList>
            <consortium name="The Broad Institute Genomics Platform"/>
            <consortium name="The Broad Institute Genome Sequencing Center for Infectious Disease"/>
            <person name="Wu L."/>
            <person name="Ma J."/>
        </authorList>
    </citation>
    <scope>NUCLEOTIDE SEQUENCE [LARGE SCALE GENOMIC DNA]</scope>
    <source>
        <strain evidence="6">CGMCC 4.1415</strain>
    </source>
</reference>
<feature type="domain" description="Enoyl-CoA hydratase/isomerase" evidence="4">
    <location>
        <begin position="5"/>
        <end position="325"/>
    </location>
</feature>
<evidence type="ECO:0000259" key="4">
    <source>
        <dbReference type="Pfam" id="PF16113"/>
    </source>
</evidence>
<dbReference type="CDD" id="cd06558">
    <property type="entry name" value="crotonase-like"/>
    <property type="match status" value="1"/>
</dbReference>
<dbReference type="GO" id="GO:0016787">
    <property type="term" value="F:hydrolase activity"/>
    <property type="evidence" value="ECO:0007669"/>
    <property type="project" value="UniProtKB-KW"/>
</dbReference>
<organism evidence="5 6">
    <name type="scientific">Aquamicrobium segne</name>
    <dbReference type="NCBI Taxonomy" id="469547"/>
    <lineage>
        <taxon>Bacteria</taxon>
        <taxon>Pseudomonadati</taxon>
        <taxon>Pseudomonadota</taxon>
        <taxon>Alphaproteobacteria</taxon>
        <taxon>Hyphomicrobiales</taxon>
        <taxon>Phyllobacteriaceae</taxon>
        <taxon>Aquamicrobium</taxon>
    </lineage>
</organism>
<dbReference type="RefSeq" id="WP_378229474.1">
    <property type="nucleotide sequence ID" value="NZ_JBHSLL010000029.1"/>
</dbReference>
<accession>A0ABW0GXL0</accession>
<dbReference type="NCBIfam" id="NF004127">
    <property type="entry name" value="PRK05617.1"/>
    <property type="match status" value="1"/>
</dbReference>
<dbReference type="EMBL" id="JBHSLL010000029">
    <property type="protein sequence ID" value="MFC5386392.1"/>
    <property type="molecule type" value="Genomic_DNA"/>
</dbReference>